<evidence type="ECO:0000256" key="1">
    <source>
        <dbReference type="SAM" id="MobiDB-lite"/>
    </source>
</evidence>
<dbReference type="HOGENOM" id="CLU_974033_0_0_1"/>
<protein>
    <submittedName>
        <fullName evidence="2">Brefeldin A-inhibited guanine nucleotide-exchange protein 3</fullName>
    </submittedName>
</protein>
<name>K1PUZ8_MAGGI</name>
<feature type="compositionally biased region" description="Polar residues" evidence="1">
    <location>
        <begin position="54"/>
        <end position="70"/>
    </location>
</feature>
<dbReference type="InParanoid" id="K1PUZ8"/>
<feature type="compositionally biased region" description="Basic and acidic residues" evidence="1">
    <location>
        <begin position="71"/>
        <end position="102"/>
    </location>
</feature>
<evidence type="ECO:0000313" key="2">
    <source>
        <dbReference type="EMBL" id="EKC22824.1"/>
    </source>
</evidence>
<feature type="compositionally biased region" description="Basic and acidic residues" evidence="1">
    <location>
        <begin position="36"/>
        <end position="47"/>
    </location>
</feature>
<feature type="region of interest" description="Disordered" evidence="1">
    <location>
        <begin position="18"/>
        <end position="102"/>
    </location>
</feature>
<reference evidence="2" key="1">
    <citation type="journal article" date="2012" name="Nature">
        <title>The oyster genome reveals stress adaptation and complexity of shell formation.</title>
        <authorList>
            <person name="Zhang G."/>
            <person name="Fang X."/>
            <person name="Guo X."/>
            <person name="Li L."/>
            <person name="Luo R."/>
            <person name="Xu F."/>
            <person name="Yang P."/>
            <person name="Zhang L."/>
            <person name="Wang X."/>
            <person name="Qi H."/>
            <person name="Xiong Z."/>
            <person name="Que H."/>
            <person name="Xie Y."/>
            <person name="Holland P.W."/>
            <person name="Paps J."/>
            <person name="Zhu Y."/>
            <person name="Wu F."/>
            <person name="Chen Y."/>
            <person name="Wang J."/>
            <person name="Peng C."/>
            <person name="Meng J."/>
            <person name="Yang L."/>
            <person name="Liu J."/>
            <person name="Wen B."/>
            <person name="Zhang N."/>
            <person name="Huang Z."/>
            <person name="Zhu Q."/>
            <person name="Feng Y."/>
            <person name="Mount A."/>
            <person name="Hedgecock D."/>
            <person name="Xu Z."/>
            <person name="Liu Y."/>
            <person name="Domazet-Loso T."/>
            <person name="Du Y."/>
            <person name="Sun X."/>
            <person name="Zhang S."/>
            <person name="Liu B."/>
            <person name="Cheng P."/>
            <person name="Jiang X."/>
            <person name="Li J."/>
            <person name="Fan D."/>
            <person name="Wang W."/>
            <person name="Fu W."/>
            <person name="Wang T."/>
            <person name="Wang B."/>
            <person name="Zhang J."/>
            <person name="Peng Z."/>
            <person name="Li Y."/>
            <person name="Li N."/>
            <person name="Wang J."/>
            <person name="Chen M."/>
            <person name="He Y."/>
            <person name="Tan F."/>
            <person name="Song X."/>
            <person name="Zheng Q."/>
            <person name="Huang R."/>
            <person name="Yang H."/>
            <person name="Du X."/>
            <person name="Chen L."/>
            <person name="Yang M."/>
            <person name="Gaffney P.M."/>
            <person name="Wang S."/>
            <person name="Luo L."/>
            <person name="She Z."/>
            <person name="Ming Y."/>
            <person name="Huang W."/>
            <person name="Zhang S."/>
            <person name="Huang B."/>
            <person name="Zhang Y."/>
            <person name="Qu T."/>
            <person name="Ni P."/>
            <person name="Miao G."/>
            <person name="Wang J."/>
            <person name="Wang Q."/>
            <person name="Steinberg C.E."/>
            <person name="Wang H."/>
            <person name="Li N."/>
            <person name="Qian L."/>
            <person name="Zhang G."/>
            <person name="Li Y."/>
            <person name="Yang H."/>
            <person name="Liu X."/>
            <person name="Wang J."/>
            <person name="Yin Y."/>
            <person name="Wang J."/>
        </authorList>
    </citation>
    <scope>NUCLEOTIDE SEQUENCE [LARGE SCALE GENOMIC DNA]</scope>
    <source>
        <strain evidence="2">05x7-T-G4-1.051#20</strain>
    </source>
</reference>
<dbReference type="AlphaFoldDB" id="K1PUZ8"/>
<accession>K1PUZ8</accession>
<gene>
    <name evidence="2" type="ORF">CGI_10001411</name>
</gene>
<dbReference type="EMBL" id="JH817165">
    <property type="protein sequence ID" value="EKC22824.1"/>
    <property type="molecule type" value="Genomic_DNA"/>
</dbReference>
<organism evidence="2">
    <name type="scientific">Magallana gigas</name>
    <name type="common">Pacific oyster</name>
    <name type="synonym">Crassostrea gigas</name>
    <dbReference type="NCBI Taxonomy" id="29159"/>
    <lineage>
        <taxon>Eukaryota</taxon>
        <taxon>Metazoa</taxon>
        <taxon>Spiralia</taxon>
        <taxon>Lophotrochozoa</taxon>
        <taxon>Mollusca</taxon>
        <taxon>Bivalvia</taxon>
        <taxon>Autobranchia</taxon>
        <taxon>Pteriomorphia</taxon>
        <taxon>Ostreida</taxon>
        <taxon>Ostreoidea</taxon>
        <taxon>Ostreidae</taxon>
        <taxon>Magallana</taxon>
    </lineage>
</organism>
<sequence length="286" mass="31470">MEDFIRHYHEASLHRCETCTSKPPKQTVSDGTTPTPKREPQDNHSLQDEGGTDRLNSVDSGVVTGQNDFKSSSKTDVQDKSLKDGEMQDKSLRDRDSVVESPGHCERCDALHLLHKQPGGATEGSLDLVSSLDAIDNSTGILHVLFLLLEGLSGAVSSCPRSYQPQTLEMLFDILRSTADIPGAKFSLFCVNSLLLPMIQSWLREGSRKLGYWDCGANNFKQCCGLCTDLVVALVQKFSGSSKEVSRSVELMLRQLYSILVECISQPTEIISRLGCSCISKSLTMY</sequence>
<feature type="compositionally biased region" description="Polar residues" evidence="1">
    <location>
        <begin position="18"/>
        <end position="35"/>
    </location>
</feature>
<proteinExistence type="predicted"/>